<dbReference type="Gene3D" id="2.160.20.20">
    <property type="match status" value="2"/>
</dbReference>
<accession>A0A9Q9SHP3</accession>
<comment type="caution">
    <text evidence="5">The sequence shown here is derived from an EMBL/GenBank/DDBJ whole genome shotgun (WGS) entry which is preliminary data.</text>
</comment>
<feature type="domain" description="Autotransporter" evidence="4">
    <location>
        <begin position="833"/>
        <end position="1111"/>
    </location>
</feature>
<dbReference type="InterPro" id="IPR012332">
    <property type="entry name" value="Autotransporter_pectin_lyase_C"/>
</dbReference>
<evidence type="ECO:0000313" key="5">
    <source>
        <dbReference type="EMBL" id="VWB57627.1"/>
    </source>
</evidence>
<feature type="signal peptide" evidence="3">
    <location>
        <begin position="1"/>
        <end position="26"/>
    </location>
</feature>
<dbReference type="InterPro" id="IPR036709">
    <property type="entry name" value="Autotransporte_beta_dom_sf"/>
</dbReference>
<dbReference type="SUPFAM" id="SSF51126">
    <property type="entry name" value="Pectin lyase-like"/>
    <property type="match status" value="2"/>
</dbReference>
<evidence type="ECO:0000256" key="2">
    <source>
        <dbReference type="SAM" id="MobiDB-lite"/>
    </source>
</evidence>
<dbReference type="InterPro" id="IPR006315">
    <property type="entry name" value="OM_autotransptr_brl_dom"/>
</dbReference>
<dbReference type="EMBL" id="CABVPX010000009">
    <property type="protein sequence ID" value="VWB57627.1"/>
    <property type="molecule type" value="Genomic_DNA"/>
</dbReference>
<dbReference type="InterPro" id="IPR005546">
    <property type="entry name" value="Autotransporte_beta"/>
</dbReference>
<keyword evidence="1 3" id="KW-0732">Signal</keyword>
<protein>
    <submittedName>
        <fullName evidence="5">Autotransporter protein</fullName>
    </submittedName>
</protein>
<feature type="region of interest" description="Disordered" evidence="2">
    <location>
        <begin position="742"/>
        <end position="774"/>
    </location>
</feature>
<dbReference type="PANTHER" id="PTHR35037">
    <property type="entry name" value="C-TERMINAL REGION OF AIDA-LIKE PROTEIN"/>
    <property type="match status" value="1"/>
</dbReference>
<organism evidence="5 6">
    <name type="scientific">Burkholderia arboris</name>
    <dbReference type="NCBI Taxonomy" id="488730"/>
    <lineage>
        <taxon>Bacteria</taxon>
        <taxon>Pseudomonadati</taxon>
        <taxon>Pseudomonadota</taxon>
        <taxon>Betaproteobacteria</taxon>
        <taxon>Burkholderiales</taxon>
        <taxon>Burkholderiaceae</taxon>
        <taxon>Burkholderia</taxon>
        <taxon>Burkholderia cepacia complex</taxon>
    </lineage>
</organism>
<dbReference type="NCBIfam" id="TIGR01414">
    <property type="entry name" value="autotrans_barl"/>
    <property type="match status" value="1"/>
</dbReference>
<evidence type="ECO:0000256" key="3">
    <source>
        <dbReference type="SAM" id="SignalP"/>
    </source>
</evidence>
<dbReference type="NCBIfam" id="TIGR02601">
    <property type="entry name" value="autotrns_rpt"/>
    <property type="match status" value="2"/>
</dbReference>
<dbReference type="PANTHER" id="PTHR35037:SF3">
    <property type="entry name" value="C-TERMINAL REGION OF AIDA-LIKE PROTEIN"/>
    <property type="match status" value="1"/>
</dbReference>
<dbReference type="SUPFAM" id="SSF103515">
    <property type="entry name" value="Autotransporter"/>
    <property type="match status" value="1"/>
</dbReference>
<dbReference type="InterPro" id="IPR013425">
    <property type="entry name" value="Autotrns_rpt"/>
</dbReference>
<dbReference type="InterPro" id="IPR051551">
    <property type="entry name" value="Autotransporter_adhesion"/>
</dbReference>
<dbReference type="Proteomes" id="UP000494172">
    <property type="component" value="Unassembled WGS sequence"/>
</dbReference>
<evidence type="ECO:0000256" key="1">
    <source>
        <dbReference type="ARBA" id="ARBA00022729"/>
    </source>
</evidence>
<dbReference type="CDD" id="cd01344">
    <property type="entry name" value="PL2_Passenger_AT"/>
    <property type="match status" value="1"/>
</dbReference>
<dbReference type="AlphaFoldDB" id="A0A9Q9SHP3"/>
<dbReference type="InterPro" id="IPR011050">
    <property type="entry name" value="Pectin_lyase_fold/virulence"/>
</dbReference>
<proteinExistence type="predicted"/>
<dbReference type="Pfam" id="PF18883">
    <property type="entry name" value="AC_1"/>
    <property type="match status" value="1"/>
</dbReference>
<dbReference type="InterPro" id="IPR043990">
    <property type="entry name" value="AC_1"/>
</dbReference>
<feature type="compositionally biased region" description="Pro residues" evidence="2">
    <location>
        <begin position="748"/>
        <end position="769"/>
    </location>
</feature>
<dbReference type="Pfam" id="PF03797">
    <property type="entry name" value="Autotransporter"/>
    <property type="match status" value="1"/>
</dbReference>
<dbReference type="Gene3D" id="2.40.128.130">
    <property type="entry name" value="Autotransporter beta-domain"/>
    <property type="match status" value="1"/>
</dbReference>
<gene>
    <name evidence="5" type="ORF">BAR24066_02653</name>
</gene>
<evidence type="ECO:0000313" key="6">
    <source>
        <dbReference type="Proteomes" id="UP000494172"/>
    </source>
</evidence>
<dbReference type="PROSITE" id="PS51208">
    <property type="entry name" value="AUTOTRANSPORTER"/>
    <property type="match status" value="1"/>
</dbReference>
<dbReference type="GO" id="GO:0019867">
    <property type="term" value="C:outer membrane"/>
    <property type="evidence" value="ECO:0007669"/>
    <property type="project" value="InterPro"/>
</dbReference>
<evidence type="ECO:0000259" key="4">
    <source>
        <dbReference type="PROSITE" id="PS51208"/>
    </source>
</evidence>
<dbReference type="SMART" id="SM00869">
    <property type="entry name" value="Autotransporter"/>
    <property type="match status" value="1"/>
</dbReference>
<reference evidence="5 6" key="1">
    <citation type="submission" date="2019-09" db="EMBL/GenBank/DDBJ databases">
        <authorList>
            <person name="Depoorter E."/>
        </authorList>
    </citation>
    <scope>NUCLEOTIDE SEQUENCE [LARGE SCALE GENOMIC DNA]</scope>
    <source>
        <strain evidence="5">LMG 24066</strain>
    </source>
</reference>
<sequence length="1111" mass="109504">MKRKARNLGLGGMAILTGAMPVGVHAACSATAPGSGTTVTCTGANAPSVVAATGSTNVTINLDSTATGSYVLTSTPTPFSVDTSSAIANNGNLSMSGNGTGVANRGAVLLGVNNGNTLTNGATGVISTTGAYNDAIAANGNNNTLVNNGSIATTGNNSYGMTAAWGQSNPGASGNQIVNTGTVTTSGNNARAASLLGGNGTITNSGTLTSNGRDAPAVYMQGNNDMLVNSGTIQTTGTATSGGSVDAVVSNTLGSSFTATITNQAGGKIISNNGIGVRSTNGATTITNAGLIQGGGGTAIQGGNGNVTLILQTGSQIVGTANGGGGANTVTLQGTGTASNAFTNFQSLTMAGTDWTWAGTGTFSTALVQSGTLNLTGTLGTTTASVVATVNAGATLQANASNLPLSVTDNGLVRFQQDSAGTYTGTISGSGAVEKTGAGTLTVTPSSAGGNTYSGGTTITQGTLSVAADNALGAAPGGLTFNGGTLQLGSAFNLASGRAVSITSNNGTIDTQGFNSTLTQGITGAGALTKLGSGTLTLNGSNSYSGGTNVNAGTLVVGDGSSATSALVGGGPVAVAPGATLGGYGSVTGNVTNNGTISAANALASLSGGATGNFLIKGNLTNAGRVQLGGSGVGNTLTVAGNYVGQNATIALNTTLAGDGAPSDKLVVSGGTASGSSTLKVTNVGGAGAPTTGDGIQVVQATNGATSSAGAFTLSGGTVSAGAYSYFLAKGGAANGTGDSWYLRNTVPPKPEPPVVEPGQPTPPTPEPVTPAEGTPESIVEAVTDAGAGGNPEPIYRPEVPLYAEAPAVARQLGLLQIDTFHDRQGEQGLLAENGSVPASWARVWGGNSNIKQKGDVTPSFDGTVWGMQVGQDLYADTTTSGHRNHYGFFLGFSRAVGDVNGFALAQQDTGVGSLQVNAYNLGGYWTHIGPGGWYTDAVLMGSALNVRTHSNDNVSGSTNGNAFTGSVEAGLPIALGYGLTLEPQAQLVWQWLSLDRFNDGVSSIGWNNGNTFLGRIGARLQYAFDSNGVSWKPYLRANVLRSFGTDDKTTFGGSTTIGTQVGQTAGQIGAGLVAQLTKRGSVYATVSYLTNLGGEHQRTITGNAGVRWAW</sequence>
<dbReference type="Pfam" id="PF12951">
    <property type="entry name" value="PATR"/>
    <property type="match status" value="2"/>
</dbReference>
<feature type="chain" id="PRO_5040414273" evidence="3">
    <location>
        <begin position="27"/>
        <end position="1111"/>
    </location>
</feature>
<name>A0A9Q9SHP3_9BURK</name>